<proteinExistence type="inferred from homology"/>
<feature type="signal peptide" evidence="10">
    <location>
        <begin position="1"/>
        <end position="15"/>
    </location>
</feature>
<sequence length="254" mass="28797">MLVLMLLHSVLGANCQELIEQQDVDIPRIIIGHCEKRALFNEYNAFVGDTEAYAFCQGLKVNAYIGRTLEQLLLIHMFDEMLPQINVASIDYSFGKGNELEEFLDVLQNRQEVLPTYVFVSLKHFDPGIFLGNLTKRYITFMKANTHCDRELDDDGVPMDLRGEFLLQKETVLDVVWNVLHDGDIFDYLNSGSSDYACLHVMDGVLHTKKFMKELAAGAAVSMIGQIGVGFYYAYLVAEKVIVTMKHNVDEQNV</sequence>
<keyword evidence="5" id="KW-0067">ATP-binding</keyword>
<dbReference type="Proteomes" id="UP001396334">
    <property type="component" value="Unassembled WGS sequence"/>
</dbReference>
<dbReference type="EMBL" id="JBBPBN010000026">
    <property type="protein sequence ID" value="KAK9008357.1"/>
    <property type="molecule type" value="Genomic_DNA"/>
</dbReference>
<evidence type="ECO:0000256" key="4">
    <source>
        <dbReference type="ARBA" id="ARBA00022741"/>
    </source>
</evidence>
<comment type="similarity">
    <text evidence="1">Belongs to the triosephosphate isomerase family.</text>
</comment>
<evidence type="ECO:0000256" key="2">
    <source>
        <dbReference type="ARBA" id="ARBA00008239"/>
    </source>
</evidence>
<comment type="caution">
    <text evidence="11">The sequence shown here is derived from an EMBL/GenBank/DDBJ whole genome shotgun (WGS) entry which is preliminary data.</text>
</comment>
<evidence type="ECO:0000256" key="1">
    <source>
        <dbReference type="ARBA" id="ARBA00007422"/>
    </source>
</evidence>
<keyword evidence="9" id="KW-0812">Transmembrane</keyword>
<dbReference type="PANTHER" id="PTHR11528">
    <property type="entry name" value="HEAT SHOCK PROTEIN 90 FAMILY MEMBER"/>
    <property type="match status" value="1"/>
</dbReference>
<keyword evidence="10" id="KW-0732">Signal</keyword>
<keyword evidence="12" id="KW-1185">Reference proteome</keyword>
<keyword evidence="7" id="KW-0413">Isomerase</keyword>
<dbReference type="InterPro" id="IPR035990">
    <property type="entry name" value="TIM_sf"/>
</dbReference>
<dbReference type="InterPro" id="IPR036890">
    <property type="entry name" value="HATPase_C_sf"/>
</dbReference>
<gene>
    <name evidence="11" type="ORF">V6N11_075255</name>
</gene>
<dbReference type="InterPro" id="IPR001404">
    <property type="entry name" value="Hsp90_fam"/>
</dbReference>
<evidence type="ECO:0000256" key="10">
    <source>
        <dbReference type="SAM" id="SignalP"/>
    </source>
</evidence>
<evidence type="ECO:0000256" key="8">
    <source>
        <dbReference type="ARBA" id="ARBA00024331"/>
    </source>
</evidence>
<dbReference type="Gene3D" id="3.30.565.10">
    <property type="entry name" value="Histidine kinase-like ATPase, C-terminal domain"/>
    <property type="match status" value="1"/>
</dbReference>
<keyword evidence="9" id="KW-0472">Membrane</keyword>
<reference evidence="11 12" key="1">
    <citation type="journal article" date="2024" name="G3 (Bethesda)">
        <title>Genome assembly of Hibiscus sabdariffa L. provides insights into metabolisms of medicinal natural products.</title>
        <authorList>
            <person name="Kim T."/>
        </authorList>
    </citation>
    <scope>NUCLEOTIDE SEQUENCE [LARGE SCALE GENOMIC DNA]</scope>
    <source>
        <strain evidence="11">TK-2024</strain>
        <tissue evidence="11">Old leaves</tissue>
    </source>
</reference>
<evidence type="ECO:0000256" key="7">
    <source>
        <dbReference type="ARBA" id="ARBA00023235"/>
    </source>
</evidence>
<evidence type="ECO:0000256" key="5">
    <source>
        <dbReference type="ARBA" id="ARBA00022840"/>
    </source>
</evidence>
<keyword evidence="4" id="KW-0547">Nucleotide-binding</keyword>
<comment type="subunit">
    <text evidence="3">Homodimer.</text>
</comment>
<organism evidence="11 12">
    <name type="scientific">Hibiscus sabdariffa</name>
    <name type="common">roselle</name>
    <dbReference type="NCBI Taxonomy" id="183260"/>
    <lineage>
        <taxon>Eukaryota</taxon>
        <taxon>Viridiplantae</taxon>
        <taxon>Streptophyta</taxon>
        <taxon>Embryophyta</taxon>
        <taxon>Tracheophyta</taxon>
        <taxon>Spermatophyta</taxon>
        <taxon>Magnoliopsida</taxon>
        <taxon>eudicotyledons</taxon>
        <taxon>Gunneridae</taxon>
        <taxon>Pentapetalae</taxon>
        <taxon>rosids</taxon>
        <taxon>malvids</taxon>
        <taxon>Malvales</taxon>
        <taxon>Malvaceae</taxon>
        <taxon>Malvoideae</taxon>
        <taxon>Hibiscus</taxon>
    </lineage>
</organism>
<name>A0ABR2R604_9ROSI</name>
<dbReference type="Pfam" id="PF00121">
    <property type="entry name" value="TIM"/>
    <property type="match status" value="1"/>
</dbReference>
<feature type="chain" id="PRO_5045557218" evidence="10">
    <location>
        <begin position="16"/>
        <end position="254"/>
    </location>
</feature>
<dbReference type="InterPro" id="IPR000652">
    <property type="entry name" value="Triosephosphate_isomerase"/>
</dbReference>
<protein>
    <submittedName>
        <fullName evidence="11">Uncharacterized protein</fullName>
    </submittedName>
</protein>
<evidence type="ECO:0000313" key="11">
    <source>
        <dbReference type="EMBL" id="KAK9008357.1"/>
    </source>
</evidence>
<accession>A0ABR2R604</accession>
<comment type="pathway">
    <text evidence="8">Carbohydrate biosynthesis.</text>
</comment>
<comment type="similarity">
    <text evidence="2">Belongs to the heat shock protein 90 family.</text>
</comment>
<evidence type="ECO:0000256" key="3">
    <source>
        <dbReference type="ARBA" id="ARBA00011738"/>
    </source>
</evidence>
<evidence type="ECO:0000313" key="12">
    <source>
        <dbReference type="Proteomes" id="UP001396334"/>
    </source>
</evidence>
<evidence type="ECO:0000256" key="9">
    <source>
        <dbReference type="SAM" id="Phobius"/>
    </source>
</evidence>
<dbReference type="SUPFAM" id="SSF51351">
    <property type="entry name" value="Triosephosphate isomerase (TIM)"/>
    <property type="match status" value="1"/>
</dbReference>
<keyword evidence="6" id="KW-0143">Chaperone</keyword>
<evidence type="ECO:0000256" key="6">
    <source>
        <dbReference type="ARBA" id="ARBA00023186"/>
    </source>
</evidence>
<dbReference type="SUPFAM" id="SSF55874">
    <property type="entry name" value="ATPase domain of HSP90 chaperone/DNA topoisomerase II/histidine kinase"/>
    <property type="match status" value="1"/>
</dbReference>
<dbReference type="Gene3D" id="3.20.20.70">
    <property type="entry name" value="Aldolase class I"/>
    <property type="match status" value="1"/>
</dbReference>
<dbReference type="InterPro" id="IPR013785">
    <property type="entry name" value="Aldolase_TIM"/>
</dbReference>
<keyword evidence="9" id="KW-1133">Transmembrane helix</keyword>
<feature type="transmembrane region" description="Helical" evidence="9">
    <location>
        <begin position="215"/>
        <end position="238"/>
    </location>
</feature>